<gene>
    <name evidence="4" type="ORF">HAX54_016144</name>
</gene>
<sequence>MAKVGGSRWSLSGLVALVTGGTYGIGHAIVEELGELGAKVYTCSRNESKLNECLKEWSAKGLQVNGCVCDVSSREQRVQLMENVSLAFDGKLDILINNVGTNIWKSTVEYTAEDYDHMMATNLESSFHMCQLAHPLLKLCGAGSIVFMSSVAGLSPSLWGNIGELLFKRPEKLKKLINGGLSRLPAASYVTGQVNNVEQHSEALCGMKGTAEDYAFMMATNLGERSGDLILPTERQLPPSFPATQLVHPLLKSSELELLEDKTFSDDLISRTPLRRQAEVEEVSSMVVYLCLPAASYVTGQVIAVDGGFTVYGFQQPGY</sequence>
<dbReference type="PANTHER" id="PTHR42898">
    <property type="entry name" value="TROPINONE REDUCTASE"/>
    <property type="match status" value="1"/>
</dbReference>
<protein>
    <submittedName>
        <fullName evidence="4">Uncharacterized protein</fullName>
    </submittedName>
</protein>
<keyword evidence="1" id="KW-0521">NADP</keyword>
<dbReference type="Proteomes" id="UP000823775">
    <property type="component" value="Unassembled WGS sequence"/>
</dbReference>
<dbReference type="InterPro" id="IPR036291">
    <property type="entry name" value="NAD(P)-bd_dom_sf"/>
</dbReference>
<dbReference type="Pfam" id="PF00106">
    <property type="entry name" value="adh_short"/>
    <property type="match status" value="1"/>
</dbReference>
<reference evidence="4 5" key="1">
    <citation type="journal article" date="2021" name="BMC Genomics">
        <title>Datura genome reveals duplications of psychoactive alkaloid biosynthetic genes and high mutation rate following tissue culture.</title>
        <authorList>
            <person name="Rajewski A."/>
            <person name="Carter-House D."/>
            <person name="Stajich J."/>
            <person name="Litt A."/>
        </authorList>
    </citation>
    <scope>NUCLEOTIDE SEQUENCE [LARGE SCALE GENOMIC DNA]</scope>
    <source>
        <strain evidence="4">AR-01</strain>
    </source>
</reference>
<feature type="chain" id="PRO_5047055171" evidence="3">
    <location>
        <begin position="25"/>
        <end position="319"/>
    </location>
</feature>
<dbReference type="SUPFAM" id="SSF51735">
    <property type="entry name" value="NAD(P)-binding Rossmann-fold domains"/>
    <property type="match status" value="1"/>
</dbReference>
<evidence type="ECO:0000313" key="4">
    <source>
        <dbReference type="EMBL" id="MCD7452312.1"/>
    </source>
</evidence>
<organism evidence="4 5">
    <name type="scientific">Datura stramonium</name>
    <name type="common">Jimsonweed</name>
    <name type="synonym">Common thornapple</name>
    <dbReference type="NCBI Taxonomy" id="4076"/>
    <lineage>
        <taxon>Eukaryota</taxon>
        <taxon>Viridiplantae</taxon>
        <taxon>Streptophyta</taxon>
        <taxon>Embryophyta</taxon>
        <taxon>Tracheophyta</taxon>
        <taxon>Spermatophyta</taxon>
        <taxon>Magnoliopsida</taxon>
        <taxon>eudicotyledons</taxon>
        <taxon>Gunneridae</taxon>
        <taxon>Pentapetalae</taxon>
        <taxon>asterids</taxon>
        <taxon>lamiids</taxon>
        <taxon>Solanales</taxon>
        <taxon>Solanaceae</taxon>
        <taxon>Solanoideae</taxon>
        <taxon>Datureae</taxon>
        <taxon>Datura</taxon>
    </lineage>
</organism>
<feature type="signal peptide" evidence="3">
    <location>
        <begin position="1"/>
        <end position="24"/>
    </location>
</feature>
<evidence type="ECO:0000313" key="5">
    <source>
        <dbReference type="Proteomes" id="UP000823775"/>
    </source>
</evidence>
<proteinExistence type="predicted"/>
<dbReference type="Gene3D" id="3.40.50.720">
    <property type="entry name" value="NAD(P)-binding Rossmann-like Domain"/>
    <property type="match status" value="1"/>
</dbReference>
<evidence type="ECO:0000256" key="1">
    <source>
        <dbReference type="ARBA" id="ARBA00022857"/>
    </source>
</evidence>
<keyword evidence="3" id="KW-0732">Signal</keyword>
<dbReference type="InterPro" id="IPR002347">
    <property type="entry name" value="SDR_fam"/>
</dbReference>
<dbReference type="EMBL" id="JACEIK010000204">
    <property type="protein sequence ID" value="MCD7452312.1"/>
    <property type="molecule type" value="Genomic_DNA"/>
</dbReference>
<name>A0ABS8RZZ5_DATST</name>
<evidence type="ECO:0000256" key="3">
    <source>
        <dbReference type="SAM" id="SignalP"/>
    </source>
</evidence>
<dbReference type="PRINTS" id="PR00081">
    <property type="entry name" value="GDHRDH"/>
</dbReference>
<keyword evidence="5" id="KW-1185">Reference proteome</keyword>
<dbReference type="InterPro" id="IPR045000">
    <property type="entry name" value="TR"/>
</dbReference>
<dbReference type="Pfam" id="PF13561">
    <property type="entry name" value="adh_short_C2"/>
    <property type="match status" value="1"/>
</dbReference>
<dbReference type="PANTHER" id="PTHR42898:SF89">
    <property type="entry name" value="TROPINONE REDUCTASE-LIKE PROTEIN"/>
    <property type="match status" value="1"/>
</dbReference>
<comment type="caution">
    <text evidence="4">The sequence shown here is derived from an EMBL/GenBank/DDBJ whole genome shotgun (WGS) entry which is preliminary data.</text>
</comment>
<accession>A0ABS8RZZ5</accession>
<evidence type="ECO:0000256" key="2">
    <source>
        <dbReference type="ARBA" id="ARBA00023002"/>
    </source>
</evidence>
<keyword evidence="2" id="KW-0560">Oxidoreductase</keyword>